<dbReference type="PROSITE" id="PS00092">
    <property type="entry name" value="N6_MTASE"/>
    <property type="match status" value="1"/>
</dbReference>
<dbReference type="Gene3D" id="3.40.50.150">
    <property type="entry name" value="Vaccinia Virus protein VP39"/>
    <property type="match status" value="1"/>
</dbReference>
<dbReference type="Proteomes" id="UP000262802">
    <property type="component" value="Chromosome"/>
</dbReference>
<sequence length="221" mass="23506">MKVCTDACILGASADLGAAHRILDVGTGTGLLALMAAQRNPTARIEAVEIDAAAAAQATLNALASPWAERIGVWAGSLAGFAATQPAPYQLIVCNPPFFRHSLRSPDAARTTARHTAADTLTFAELAAFAAQFLAPDGHLTVLLPPPEMQAFESEAHRAGLYPSSRLVVRHRPGSKALRHITAFGLVAQPCTSHELAIHAAQSNAYSEEFEHLLRDFYLAF</sequence>
<dbReference type="GO" id="GO:0005737">
    <property type="term" value="C:cytoplasm"/>
    <property type="evidence" value="ECO:0007669"/>
    <property type="project" value="UniProtKB-SubCell"/>
</dbReference>
<dbReference type="SUPFAM" id="SSF53335">
    <property type="entry name" value="S-adenosyl-L-methionine-dependent methyltransferases"/>
    <property type="match status" value="1"/>
</dbReference>
<dbReference type="HAMAP" id="MF_01872">
    <property type="entry name" value="tRNA_methyltr_YfiC"/>
    <property type="match status" value="1"/>
</dbReference>
<evidence type="ECO:0000256" key="2">
    <source>
        <dbReference type="ARBA" id="ARBA00022603"/>
    </source>
</evidence>
<dbReference type="EMBL" id="CP032317">
    <property type="protein sequence ID" value="AYA38814.1"/>
    <property type="molecule type" value="Genomic_DNA"/>
</dbReference>
<keyword evidence="3 6" id="KW-0808">Transferase</keyword>
<organism evidence="8 9">
    <name type="scientific">Hymenobacter oligotrophus</name>
    <dbReference type="NCBI Taxonomy" id="2319843"/>
    <lineage>
        <taxon>Bacteria</taxon>
        <taxon>Pseudomonadati</taxon>
        <taxon>Bacteroidota</taxon>
        <taxon>Cytophagia</taxon>
        <taxon>Cytophagales</taxon>
        <taxon>Hymenobacteraceae</taxon>
        <taxon>Hymenobacter</taxon>
    </lineage>
</organism>
<comment type="function">
    <text evidence="6">Specifically methylates the adenine in position 37 of tRNA(1)(Val) (anticodon cmo5UAC).</text>
</comment>
<protein>
    <recommendedName>
        <fullName evidence="6">tRNA1(Val) (adenine(37)-N6)-methyltransferase</fullName>
        <ecNumber evidence="6">2.1.1.223</ecNumber>
    </recommendedName>
    <alternativeName>
        <fullName evidence="6">tRNA m6A37 methyltransferase</fullName>
    </alternativeName>
</protein>
<dbReference type="AlphaFoldDB" id="A0A3B7R3W9"/>
<comment type="catalytic activity">
    <reaction evidence="6">
        <text>adenosine(37) in tRNA1(Val) + S-adenosyl-L-methionine = N(6)-methyladenosine(37) in tRNA1(Val) + S-adenosyl-L-homocysteine + H(+)</text>
        <dbReference type="Rhea" id="RHEA:43160"/>
        <dbReference type="Rhea" id="RHEA-COMP:10369"/>
        <dbReference type="Rhea" id="RHEA-COMP:10370"/>
        <dbReference type="ChEBI" id="CHEBI:15378"/>
        <dbReference type="ChEBI" id="CHEBI:57856"/>
        <dbReference type="ChEBI" id="CHEBI:59789"/>
        <dbReference type="ChEBI" id="CHEBI:74411"/>
        <dbReference type="ChEBI" id="CHEBI:74449"/>
        <dbReference type="EC" id="2.1.1.223"/>
    </reaction>
</comment>
<dbReference type="OrthoDB" id="5383291at2"/>
<comment type="subcellular location">
    <subcellularLocation>
        <location evidence="6">Cytoplasm</location>
    </subcellularLocation>
</comment>
<evidence type="ECO:0000256" key="4">
    <source>
        <dbReference type="ARBA" id="ARBA00022691"/>
    </source>
</evidence>
<dbReference type="Pfam" id="PF05175">
    <property type="entry name" value="MTS"/>
    <property type="match status" value="1"/>
</dbReference>
<dbReference type="KEGG" id="hyh:D3Y59_05515"/>
<keyword evidence="5 6" id="KW-0819">tRNA processing</keyword>
<accession>A0A3B7R3W9</accession>
<comment type="similarity">
    <text evidence="6">Belongs to the methyltransferase superfamily. tRNA (adenine-N(6)-)-methyltransferase family.</text>
</comment>
<evidence type="ECO:0000259" key="7">
    <source>
        <dbReference type="Pfam" id="PF05175"/>
    </source>
</evidence>
<dbReference type="InterPro" id="IPR029063">
    <property type="entry name" value="SAM-dependent_MTases_sf"/>
</dbReference>
<evidence type="ECO:0000256" key="5">
    <source>
        <dbReference type="ARBA" id="ARBA00022694"/>
    </source>
</evidence>
<keyword evidence="1 6" id="KW-0963">Cytoplasm</keyword>
<dbReference type="GO" id="GO:0003676">
    <property type="term" value="F:nucleic acid binding"/>
    <property type="evidence" value="ECO:0007669"/>
    <property type="project" value="InterPro"/>
</dbReference>
<dbReference type="GO" id="GO:0016430">
    <property type="term" value="F:tRNA (adenine-N6)-methyltransferase activity"/>
    <property type="evidence" value="ECO:0007669"/>
    <property type="project" value="UniProtKB-UniRule"/>
</dbReference>
<dbReference type="PANTHER" id="PTHR47739:SF1">
    <property type="entry name" value="TRNA1(VAL) (ADENINE(37)-N6)-METHYLTRANSFERASE"/>
    <property type="match status" value="1"/>
</dbReference>
<evidence type="ECO:0000256" key="1">
    <source>
        <dbReference type="ARBA" id="ARBA00022490"/>
    </source>
</evidence>
<evidence type="ECO:0000313" key="8">
    <source>
        <dbReference type="EMBL" id="AYA38814.1"/>
    </source>
</evidence>
<dbReference type="InterPro" id="IPR050210">
    <property type="entry name" value="tRNA_Adenine-N(6)_MTase"/>
</dbReference>
<feature type="domain" description="Methyltransferase small" evidence="7">
    <location>
        <begin position="19"/>
        <end position="111"/>
    </location>
</feature>
<dbReference type="InterPro" id="IPR007848">
    <property type="entry name" value="Small_mtfrase_dom"/>
</dbReference>
<dbReference type="PANTHER" id="PTHR47739">
    <property type="entry name" value="TRNA1(VAL) (ADENINE(37)-N6)-METHYLTRANSFERASE"/>
    <property type="match status" value="1"/>
</dbReference>
<gene>
    <name evidence="8" type="ORF">D3Y59_05515</name>
</gene>
<dbReference type="CDD" id="cd02440">
    <property type="entry name" value="AdoMet_MTases"/>
    <property type="match status" value="1"/>
</dbReference>
<dbReference type="GO" id="GO:0032259">
    <property type="term" value="P:methylation"/>
    <property type="evidence" value="ECO:0007669"/>
    <property type="project" value="UniProtKB-KW"/>
</dbReference>
<keyword evidence="4 6" id="KW-0949">S-adenosyl-L-methionine</keyword>
<evidence type="ECO:0000256" key="3">
    <source>
        <dbReference type="ARBA" id="ARBA00022679"/>
    </source>
</evidence>
<dbReference type="GO" id="GO:0008033">
    <property type="term" value="P:tRNA processing"/>
    <property type="evidence" value="ECO:0007669"/>
    <property type="project" value="UniProtKB-UniRule"/>
</dbReference>
<dbReference type="InterPro" id="IPR002052">
    <property type="entry name" value="DNA_methylase_N6_adenine_CS"/>
</dbReference>
<keyword evidence="9" id="KW-1185">Reference proteome</keyword>
<evidence type="ECO:0000313" key="9">
    <source>
        <dbReference type="Proteomes" id="UP000262802"/>
    </source>
</evidence>
<name>A0A3B7R3W9_9BACT</name>
<evidence type="ECO:0000256" key="6">
    <source>
        <dbReference type="HAMAP-Rule" id="MF_01872"/>
    </source>
</evidence>
<keyword evidence="2 6" id="KW-0489">Methyltransferase</keyword>
<dbReference type="InterPro" id="IPR022882">
    <property type="entry name" value="tRNA_adenine-N6_MeTrfase"/>
</dbReference>
<dbReference type="EC" id="2.1.1.223" evidence="6"/>
<proteinExistence type="inferred from homology"/>
<reference evidence="8 9" key="1">
    <citation type="submission" date="2018-09" db="EMBL/GenBank/DDBJ databases">
        <title>Hymenobacter medium sp. nov., isolated from R2A medium.</title>
        <authorList>
            <person name="Yingchao G."/>
        </authorList>
    </citation>
    <scope>NUCLEOTIDE SEQUENCE [LARGE SCALE GENOMIC DNA]</scope>
    <source>
        <strain evidence="9">sh-6</strain>
    </source>
</reference>